<comment type="caution">
    <text evidence="2">The sequence shown here is derived from an EMBL/GenBank/DDBJ whole genome shotgun (WGS) entry which is preliminary data.</text>
</comment>
<dbReference type="PANTHER" id="PTHR12482:SF5">
    <property type="entry name" value="DUF676 DOMAIN-CONTAINING PROTEIN"/>
    <property type="match status" value="1"/>
</dbReference>
<feature type="domain" description="DUF676" evidence="1">
    <location>
        <begin position="69"/>
        <end position="253"/>
    </location>
</feature>
<dbReference type="SUPFAM" id="SSF53474">
    <property type="entry name" value="alpha/beta-Hydrolases"/>
    <property type="match status" value="1"/>
</dbReference>
<dbReference type="PANTHER" id="PTHR12482">
    <property type="entry name" value="LIPASE ROG1-RELATED-RELATED"/>
    <property type="match status" value="1"/>
</dbReference>
<reference evidence="3" key="1">
    <citation type="journal article" date="2015" name="Nat. Genet.">
        <title>The genome and transcriptome of the zoonotic hookworm Ancylostoma ceylanicum identify infection-specific gene families.</title>
        <authorList>
            <person name="Schwarz E.M."/>
            <person name="Hu Y."/>
            <person name="Antoshechkin I."/>
            <person name="Miller M.M."/>
            <person name="Sternberg P.W."/>
            <person name="Aroian R.V."/>
        </authorList>
    </citation>
    <scope>NUCLEOTIDE SEQUENCE</scope>
    <source>
        <strain evidence="3">HY135</strain>
    </source>
</reference>
<dbReference type="InterPro" id="IPR029058">
    <property type="entry name" value="AB_hydrolase_fold"/>
</dbReference>
<protein>
    <recommendedName>
        <fullName evidence="1">DUF676 domain-containing protein</fullName>
    </recommendedName>
</protein>
<dbReference type="Proteomes" id="UP000024635">
    <property type="component" value="Unassembled WGS sequence"/>
</dbReference>
<gene>
    <name evidence="2" type="primary">Acey_s0096.g2914</name>
    <name evidence="2" type="ORF">Y032_0096g2914</name>
</gene>
<evidence type="ECO:0000259" key="1">
    <source>
        <dbReference type="Pfam" id="PF05057"/>
    </source>
</evidence>
<accession>A0A016TJD5</accession>
<dbReference type="Pfam" id="PF05057">
    <property type="entry name" value="DUF676"/>
    <property type="match status" value="1"/>
</dbReference>
<sequence>MAGEYVGDTFSGCLARQMAREDVGDPFPGKSTYDASGLEWMRRFSYPSLSEQAISRLSTDEKPPTSPLTHLVVFVHGLEGTCDDLSSYRDIFRIIAGENPGFYYLLSASNHSKTWSDIDEMAENLLSEVQSYVSRYSEPPMRISFVAHSLGGVIVRAAVCRDEAEWLRPRLHCLLTINSPHLGLAYVGKGVNLGIQFMQWWKQSRSMEQLSLKDEVAFYDSFLFRLSQKKTFGLFRRVLLIGTPADMFVPCHSALLAPCKTALKDPSALGSIYRPVTDKGQDRGAGTLVVCCTEAADLLGRDAGKNRYVVIAGAAADNQSAHTAVTPLVYGRLEFSV</sequence>
<dbReference type="InterPro" id="IPR007751">
    <property type="entry name" value="DUF676_lipase-like"/>
</dbReference>
<dbReference type="AlphaFoldDB" id="A0A016TJD5"/>
<dbReference type="EMBL" id="JARK01001432">
    <property type="protein sequence ID" value="EYC03044.1"/>
    <property type="molecule type" value="Genomic_DNA"/>
</dbReference>
<evidence type="ECO:0000313" key="3">
    <source>
        <dbReference type="Proteomes" id="UP000024635"/>
    </source>
</evidence>
<dbReference type="OrthoDB" id="273452at2759"/>
<evidence type="ECO:0000313" key="2">
    <source>
        <dbReference type="EMBL" id="EYC03044.1"/>
    </source>
</evidence>
<proteinExistence type="predicted"/>
<name>A0A016TJD5_9BILA</name>
<dbReference type="InterPro" id="IPR044294">
    <property type="entry name" value="Lipase-like"/>
</dbReference>
<organism evidence="2 3">
    <name type="scientific">Ancylostoma ceylanicum</name>
    <dbReference type="NCBI Taxonomy" id="53326"/>
    <lineage>
        <taxon>Eukaryota</taxon>
        <taxon>Metazoa</taxon>
        <taxon>Ecdysozoa</taxon>
        <taxon>Nematoda</taxon>
        <taxon>Chromadorea</taxon>
        <taxon>Rhabditida</taxon>
        <taxon>Rhabditina</taxon>
        <taxon>Rhabditomorpha</taxon>
        <taxon>Strongyloidea</taxon>
        <taxon>Ancylostomatidae</taxon>
        <taxon>Ancylostomatinae</taxon>
        <taxon>Ancylostoma</taxon>
    </lineage>
</organism>
<dbReference type="Gene3D" id="3.40.50.1820">
    <property type="entry name" value="alpha/beta hydrolase"/>
    <property type="match status" value="1"/>
</dbReference>
<keyword evidence="3" id="KW-1185">Reference proteome</keyword>